<accession>A0AAN0M6K6</accession>
<keyword evidence="3" id="KW-1185">Reference proteome</keyword>
<dbReference type="InterPro" id="IPR012349">
    <property type="entry name" value="Split_barrel_FMN-bd"/>
</dbReference>
<dbReference type="Proteomes" id="UP001470809">
    <property type="component" value="Plasmid pSS1-5"/>
</dbReference>
<protein>
    <submittedName>
        <fullName evidence="2">Pyridoxamine 5'-phosphate oxidase family protein</fullName>
    </submittedName>
</protein>
<evidence type="ECO:0000259" key="1">
    <source>
        <dbReference type="Pfam" id="PF01243"/>
    </source>
</evidence>
<dbReference type="EMBL" id="CP151764">
    <property type="protein sequence ID" value="WZU65635.2"/>
    <property type="molecule type" value="Genomic_DNA"/>
</dbReference>
<proteinExistence type="predicted"/>
<evidence type="ECO:0000313" key="2">
    <source>
        <dbReference type="EMBL" id="WZU65635.2"/>
    </source>
</evidence>
<gene>
    <name evidence="2" type="ORF">AABB31_00490</name>
</gene>
<sequence length="229" mass="25755">MSDPTPAIPTHDDFYTDAQRKLQDENGTTKLSHAVVQAIVRDELEDYHIDYIESRDYFFLSTVTADGEPTVSYKGGPVGFVKHLGDGKLVFPNYDGNGMWLSMGNIDAASKVGMLFMDFETPWRIRVQGDAKLSKDPELMAHFPGCNMVATVDVTRVFQNCARMIHKHKRVEDHSIYVPDTEGKQPFPAWKRIAPLQDFLPEKDRGKAAEHGGLIIEEEYMGKVMDGTS</sequence>
<organism evidence="2 3">
    <name type="scientific">Yoonia rhodophyticola</name>
    <dbReference type="NCBI Taxonomy" id="3137370"/>
    <lineage>
        <taxon>Bacteria</taxon>
        <taxon>Pseudomonadati</taxon>
        <taxon>Pseudomonadota</taxon>
        <taxon>Alphaproteobacteria</taxon>
        <taxon>Rhodobacterales</taxon>
        <taxon>Paracoccaceae</taxon>
        <taxon>Yoonia</taxon>
    </lineage>
</organism>
<geneLocation type="plasmid" evidence="2 3">
    <name>pSS1-5</name>
</geneLocation>
<dbReference type="PANTHER" id="PTHR42815">
    <property type="entry name" value="FAD-BINDING, PUTATIVE (AFU_ORTHOLOGUE AFUA_6G07600)-RELATED"/>
    <property type="match status" value="1"/>
</dbReference>
<dbReference type="PANTHER" id="PTHR42815:SF2">
    <property type="entry name" value="FAD-BINDING, PUTATIVE (AFU_ORTHOLOGUE AFUA_6G07600)-RELATED"/>
    <property type="match status" value="1"/>
</dbReference>
<feature type="domain" description="Pyridoxamine 5'-phosphate oxidase N-terminal" evidence="1">
    <location>
        <begin position="50"/>
        <end position="143"/>
    </location>
</feature>
<evidence type="ECO:0000313" key="3">
    <source>
        <dbReference type="Proteomes" id="UP001470809"/>
    </source>
</evidence>
<dbReference type="Pfam" id="PF01243">
    <property type="entry name" value="PNPOx_N"/>
    <property type="match status" value="1"/>
</dbReference>
<dbReference type="SUPFAM" id="SSF50475">
    <property type="entry name" value="FMN-binding split barrel"/>
    <property type="match status" value="1"/>
</dbReference>
<dbReference type="InterPro" id="IPR011576">
    <property type="entry name" value="Pyridox_Oxase_N"/>
</dbReference>
<dbReference type="AlphaFoldDB" id="A0AAN0M6K6"/>
<dbReference type="Gene3D" id="2.30.110.10">
    <property type="entry name" value="Electron Transport, Fmn-binding Protein, Chain A"/>
    <property type="match status" value="1"/>
</dbReference>
<name>A0AAN0M6K6_9RHOB</name>
<keyword evidence="2" id="KW-0614">Plasmid</keyword>
<dbReference type="RefSeq" id="WP_373634723.1">
    <property type="nucleotide sequence ID" value="NZ_CP151764.2"/>
</dbReference>
<reference evidence="2" key="1">
    <citation type="submission" date="2024-08" db="EMBL/GenBank/DDBJ databases">
        <title>Phylogenomic analyses of a clade within the roseobacter group suggest taxonomic reassignments of species of the genera Aestuariivita, Citreicella, Loktanella, Nautella, Pelagibaca, Ruegeria, Thalassobius, Thiobacimonas and Tropicibacter, and the proposal o.</title>
        <authorList>
            <person name="Jeon C.O."/>
        </authorList>
    </citation>
    <scope>NUCLEOTIDE SEQUENCE</scope>
    <source>
        <strain evidence="2">SS1-5</strain>
        <plasmid evidence="2">pSS1-5</plasmid>
    </source>
</reference>
<dbReference type="KEGG" id="yrh:AABB31_00490"/>